<accession>A0A7V8JTT1</accession>
<dbReference type="AlphaFoldDB" id="A0A7V8JTT1"/>
<evidence type="ECO:0008006" key="4">
    <source>
        <dbReference type="Google" id="ProtNLM"/>
    </source>
</evidence>
<gene>
    <name evidence="2" type="ORF">GAK35_02859</name>
</gene>
<proteinExistence type="predicted"/>
<keyword evidence="1" id="KW-0812">Transmembrane</keyword>
<organism evidence="2 3">
    <name type="scientific">Herbaspirillum frisingense</name>
    <dbReference type="NCBI Taxonomy" id="92645"/>
    <lineage>
        <taxon>Bacteria</taxon>
        <taxon>Pseudomonadati</taxon>
        <taxon>Pseudomonadota</taxon>
        <taxon>Betaproteobacteria</taxon>
        <taxon>Burkholderiales</taxon>
        <taxon>Oxalobacteraceae</taxon>
        <taxon>Herbaspirillum</taxon>
    </lineage>
</organism>
<keyword evidence="1" id="KW-1133">Transmembrane helix</keyword>
<evidence type="ECO:0000256" key="1">
    <source>
        <dbReference type="SAM" id="Phobius"/>
    </source>
</evidence>
<reference evidence="3" key="1">
    <citation type="journal article" date="2020" name="MBio">
        <title>Horizontal gene transfer to a defensive symbiont with a reduced genome amongst a multipartite beetle microbiome.</title>
        <authorList>
            <person name="Waterworth S.C."/>
            <person name="Florez L.V."/>
            <person name="Rees E.R."/>
            <person name="Hertweck C."/>
            <person name="Kaltenpoth M."/>
            <person name="Kwan J.C."/>
        </authorList>
    </citation>
    <scope>NUCLEOTIDE SEQUENCE [LARGE SCALE GENOMIC DNA]</scope>
</reference>
<dbReference type="EMBL" id="WNDX01000092">
    <property type="protein sequence ID" value="KAF1042159.1"/>
    <property type="molecule type" value="Genomic_DNA"/>
</dbReference>
<keyword evidence="1" id="KW-0472">Membrane</keyword>
<dbReference type="Proteomes" id="UP000462435">
    <property type="component" value="Unassembled WGS sequence"/>
</dbReference>
<feature type="transmembrane region" description="Helical" evidence="1">
    <location>
        <begin position="48"/>
        <end position="67"/>
    </location>
</feature>
<feature type="transmembrane region" description="Helical" evidence="1">
    <location>
        <begin position="74"/>
        <end position="91"/>
    </location>
</feature>
<evidence type="ECO:0000313" key="3">
    <source>
        <dbReference type="Proteomes" id="UP000462435"/>
    </source>
</evidence>
<feature type="transmembrane region" description="Helical" evidence="1">
    <location>
        <begin position="12"/>
        <end position="36"/>
    </location>
</feature>
<protein>
    <recommendedName>
        <fullName evidence="4">DUF3649 domain-containing protein</fullName>
    </recommendedName>
</protein>
<name>A0A7V8JTT1_9BURK</name>
<evidence type="ECO:0000313" key="2">
    <source>
        <dbReference type="EMBL" id="KAF1042159.1"/>
    </source>
</evidence>
<sequence>MKARGDPWRLALRFLAAGLGGYAWASLAATAIAFAMPWCCGWSRAEGVLTGSLLGFAFYLGAAIWAFSARSTALVVACAMLAGVLDLWILAA</sequence>
<comment type="caution">
    <text evidence="2">The sequence shown here is derived from an EMBL/GenBank/DDBJ whole genome shotgun (WGS) entry which is preliminary data.</text>
</comment>